<accession>A0A3S8RSD6</accession>
<name>A0A3S8RSD6_9BACL</name>
<dbReference type="PANTHER" id="PTHR40446">
    <property type="entry name" value="N-ACETYLGLUCOSAMINE-1-PHOSPHODIESTER ALPHA-N-ACETYLGLUCOSAMINIDASE"/>
    <property type="match status" value="1"/>
</dbReference>
<dbReference type="InterPro" id="IPR012854">
    <property type="entry name" value="Cu_amine_oxidase-like_N"/>
</dbReference>
<organism evidence="3 4">
    <name type="scientific">Paenibacillus lentus</name>
    <dbReference type="NCBI Taxonomy" id="1338368"/>
    <lineage>
        <taxon>Bacteria</taxon>
        <taxon>Bacillati</taxon>
        <taxon>Bacillota</taxon>
        <taxon>Bacilli</taxon>
        <taxon>Bacillales</taxon>
        <taxon>Paenibacillaceae</taxon>
        <taxon>Paenibacillus</taxon>
    </lineage>
</organism>
<dbReference type="InterPro" id="IPR018711">
    <property type="entry name" value="NAGPA"/>
</dbReference>
<dbReference type="InterPro" id="IPR036582">
    <property type="entry name" value="Mao_N_sf"/>
</dbReference>
<evidence type="ECO:0000313" key="4">
    <source>
        <dbReference type="Proteomes" id="UP000273145"/>
    </source>
</evidence>
<keyword evidence="4" id="KW-1185">Reference proteome</keyword>
<reference evidence="3 4" key="1">
    <citation type="submission" date="2018-11" db="EMBL/GenBank/DDBJ databases">
        <title>Genome sequencing of Paenibacillus lentus DSM25539(T).</title>
        <authorList>
            <person name="Kook J.-K."/>
            <person name="Park S.-N."/>
            <person name="Lim Y.K."/>
        </authorList>
    </citation>
    <scope>NUCLEOTIDE SEQUENCE [LARGE SCALE GENOMIC DNA]</scope>
    <source>
        <strain evidence="3 4">DSM 25539</strain>
    </source>
</reference>
<evidence type="ECO:0000259" key="2">
    <source>
        <dbReference type="Pfam" id="PF09992"/>
    </source>
</evidence>
<proteinExistence type="predicted"/>
<feature type="domain" description="Copper amine oxidase-like N-terminal" evidence="1">
    <location>
        <begin position="794"/>
        <end position="900"/>
    </location>
</feature>
<dbReference type="EMBL" id="CP034248">
    <property type="protein sequence ID" value="AZK45901.1"/>
    <property type="molecule type" value="Genomic_DNA"/>
</dbReference>
<protein>
    <submittedName>
        <fullName evidence="3">Copper amine oxidase</fullName>
    </submittedName>
</protein>
<gene>
    <name evidence="3" type="ORF">EIM92_06535</name>
</gene>
<evidence type="ECO:0000313" key="3">
    <source>
        <dbReference type="EMBL" id="AZK45901.1"/>
    </source>
</evidence>
<dbReference type="Gene3D" id="3.30.457.10">
    <property type="entry name" value="Copper amine oxidase-like, N-terminal domain"/>
    <property type="match status" value="1"/>
</dbReference>
<dbReference type="SUPFAM" id="SSF55383">
    <property type="entry name" value="Copper amine oxidase, domain N"/>
    <property type="match status" value="2"/>
</dbReference>
<evidence type="ECO:0000259" key="1">
    <source>
        <dbReference type="Pfam" id="PF07833"/>
    </source>
</evidence>
<dbReference type="RefSeq" id="WP_125081996.1">
    <property type="nucleotide sequence ID" value="NZ_CP034248.1"/>
</dbReference>
<dbReference type="Pfam" id="PF09992">
    <property type="entry name" value="NAGPA"/>
    <property type="match status" value="1"/>
</dbReference>
<dbReference type="AlphaFoldDB" id="A0A3S8RSD6"/>
<dbReference type="KEGG" id="plen:EIM92_06535"/>
<dbReference type="PANTHER" id="PTHR40446:SF2">
    <property type="entry name" value="N-ACETYLGLUCOSAMINE-1-PHOSPHODIESTER ALPHA-N-ACETYLGLUCOSAMINIDASE"/>
    <property type="match status" value="1"/>
</dbReference>
<dbReference type="Proteomes" id="UP000273145">
    <property type="component" value="Chromosome"/>
</dbReference>
<dbReference type="OrthoDB" id="9809781at2"/>
<dbReference type="Pfam" id="PF07833">
    <property type="entry name" value="Cu_amine_oxidN1"/>
    <property type="match status" value="1"/>
</dbReference>
<sequence length="903" mass="95973">MVVRKDAKLVRVAVRSGKKLAIVTLAGLIWIQPVWHVGTGWFGPVSSAHAASEQAVKLSEEYITSGAKLLKYQYTTTRSGKSVKVLADVIQVDLTNPYVHLDVMTGKEGQVTTRQSVQGMARETGAVAGINGDFFSMTGQGVALGGTVSQGTLVTSPSQLTGMYAFAVRNDGTPLIDRFEFQGSVMTDSGLVFPLSGINQEAYITEPDKSYSHANKMYIYTSAWKSEDRPKDSSTTPTEVLVQGDVIQQISIQAAIPAQVPSDGYILRAHGAAADFIAANMYVGQRLDTSYRLRSVASGQELDPAELKMLIGGHTLLVDQGKPSTFTRSITSISGSSAVARTAVGYSKDGKYAYLIAAEKNSNSSGMTLAELQKFMTAIGVWRGLNLDGGGSTTMVDRPLAENEATLTFRTSNGDGSQRAVANGLGVYTTAPQGTLKGLKVSGESSILIGQTVTYSLKGYDNYYNPVDTSGIQAAWKADNGNVSWTGADFKGVKAGTSQITAVSGEAKASMSVTVLGGKDLDSLSSTTTYAPLEAGTSVSVPMTAKLKEGRTVEVPAESLTWEFKGMKASVSDGVLTVQSVNPGAKVAYATAKYDGFSSTPIVLSTSVEQIWENFENAAYPISFKGLPVETTGLASIVQGTGDRQSSKVLQLDYDFSNGVGNKFAYAEFNGTAGQSIPDGSTAMSIDVLGDSSLNWLRAEFANPDGKAVYVDLAKPLNFSGWKTLTVDLTAAGLKPSAKLKRLYLVNLEEGQDERALMGSVSFDNIKFTSPVMDGDTGVQSAKVVMTVGQKSLTVNDKKQTIDVAPLLKDDTTYVPIKYVLDSFGGQSEWNSTAKKITVMSGSTVLELTVGKKEFTLNGARKQSAVSPIIVDGRALVPLRLVSEALGIDVKWEKKTKSITLES</sequence>
<feature type="domain" description="Phosphodiester glycosidase" evidence="2">
    <location>
        <begin position="241"/>
        <end position="428"/>
    </location>
</feature>